<name>A0A364N1D4_STELY</name>
<dbReference type="STRING" id="183478.A0A364N1D4"/>
<dbReference type="PANTHER" id="PTHR12135">
    <property type="entry name" value="DNA REPAIR PROTEIN XP-C / RAD4"/>
    <property type="match status" value="1"/>
</dbReference>
<feature type="region of interest" description="Disordered" evidence="6">
    <location>
        <begin position="622"/>
        <end position="654"/>
    </location>
</feature>
<gene>
    <name evidence="10" type="ORF">DDE83_005502</name>
</gene>
<evidence type="ECO:0000259" key="7">
    <source>
        <dbReference type="SMART" id="SM01030"/>
    </source>
</evidence>
<evidence type="ECO:0000256" key="6">
    <source>
        <dbReference type="SAM" id="MobiDB-lite"/>
    </source>
</evidence>
<dbReference type="EMBL" id="QGDH01000075">
    <property type="protein sequence ID" value="RAR09431.1"/>
    <property type="molecule type" value="Genomic_DNA"/>
</dbReference>
<feature type="region of interest" description="Disordered" evidence="6">
    <location>
        <begin position="931"/>
        <end position="1177"/>
    </location>
</feature>
<dbReference type="InterPro" id="IPR018326">
    <property type="entry name" value="Rad4_beta-hairpin_dom1"/>
</dbReference>
<keyword evidence="4" id="KW-0234">DNA repair</keyword>
<keyword evidence="3" id="KW-0227">DNA damage</keyword>
<dbReference type="GO" id="GO:0006289">
    <property type="term" value="P:nucleotide-excision repair"/>
    <property type="evidence" value="ECO:0007669"/>
    <property type="project" value="InterPro"/>
</dbReference>
<evidence type="ECO:0000259" key="9">
    <source>
        <dbReference type="SMART" id="SM01032"/>
    </source>
</evidence>
<protein>
    <submittedName>
        <fullName evidence="10">Dna repair protein rhp42</fullName>
    </submittedName>
</protein>
<evidence type="ECO:0000256" key="3">
    <source>
        <dbReference type="ARBA" id="ARBA00022763"/>
    </source>
</evidence>
<feature type="compositionally biased region" description="Basic and acidic residues" evidence="6">
    <location>
        <begin position="258"/>
        <end position="288"/>
    </location>
</feature>
<dbReference type="Gene3D" id="3.90.260.10">
    <property type="entry name" value="Transglutaminase-like"/>
    <property type="match status" value="1"/>
</dbReference>
<dbReference type="SUPFAM" id="SSF54001">
    <property type="entry name" value="Cysteine proteinases"/>
    <property type="match status" value="1"/>
</dbReference>
<organism evidence="10 11">
    <name type="scientific">Stemphylium lycopersici</name>
    <name type="common">Tomato gray leaf spot disease fungus</name>
    <name type="synonym">Thyrospora lycopersici</name>
    <dbReference type="NCBI Taxonomy" id="183478"/>
    <lineage>
        <taxon>Eukaryota</taxon>
        <taxon>Fungi</taxon>
        <taxon>Dikarya</taxon>
        <taxon>Ascomycota</taxon>
        <taxon>Pezizomycotina</taxon>
        <taxon>Dothideomycetes</taxon>
        <taxon>Pleosporomycetidae</taxon>
        <taxon>Pleosporales</taxon>
        <taxon>Pleosporineae</taxon>
        <taxon>Pleosporaceae</taxon>
        <taxon>Stemphylium</taxon>
    </lineage>
</organism>
<keyword evidence="11" id="KW-1185">Reference proteome</keyword>
<dbReference type="GO" id="GO:0005737">
    <property type="term" value="C:cytoplasm"/>
    <property type="evidence" value="ECO:0007669"/>
    <property type="project" value="TreeGrafter"/>
</dbReference>
<comment type="similarity">
    <text evidence="2">Belongs to the XPC family.</text>
</comment>
<feature type="compositionally biased region" description="Basic and acidic residues" evidence="6">
    <location>
        <begin position="90"/>
        <end position="99"/>
    </location>
</feature>
<feature type="compositionally biased region" description="Basic and acidic residues" evidence="6">
    <location>
        <begin position="638"/>
        <end position="654"/>
    </location>
</feature>
<dbReference type="InterPro" id="IPR004583">
    <property type="entry name" value="DNA_repair_Rad4"/>
</dbReference>
<feature type="region of interest" description="Disordered" evidence="6">
    <location>
        <begin position="1"/>
        <end position="129"/>
    </location>
</feature>
<dbReference type="SMART" id="SM01031">
    <property type="entry name" value="BHD_2"/>
    <property type="match status" value="1"/>
</dbReference>
<feature type="compositionally biased region" description="Basic and acidic residues" evidence="6">
    <location>
        <begin position="233"/>
        <end position="249"/>
    </location>
</feature>
<feature type="compositionally biased region" description="Basic and acidic residues" evidence="6">
    <location>
        <begin position="971"/>
        <end position="986"/>
    </location>
</feature>
<feature type="compositionally biased region" description="Acidic residues" evidence="6">
    <location>
        <begin position="62"/>
        <end position="80"/>
    </location>
</feature>
<evidence type="ECO:0000313" key="11">
    <source>
        <dbReference type="Proteomes" id="UP000249619"/>
    </source>
</evidence>
<feature type="compositionally biased region" description="Acidic residues" evidence="6">
    <location>
        <begin position="100"/>
        <end position="113"/>
    </location>
</feature>
<feature type="compositionally biased region" description="Basic residues" evidence="6">
    <location>
        <begin position="1"/>
        <end position="11"/>
    </location>
</feature>
<dbReference type="InterPro" id="IPR038765">
    <property type="entry name" value="Papain-like_cys_pep_sf"/>
</dbReference>
<dbReference type="Pfam" id="PF10405">
    <property type="entry name" value="BHD_3"/>
    <property type="match status" value="1"/>
</dbReference>
<accession>A0A364N1D4</accession>
<evidence type="ECO:0000256" key="1">
    <source>
        <dbReference type="ARBA" id="ARBA00004123"/>
    </source>
</evidence>
<feature type="region of interest" description="Disordered" evidence="6">
    <location>
        <begin position="223"/>
        <end position="299"/>
    </location>
</feature>
<feature type="compositionally biased region" description="Polar residues" evidence="6">
    <location>
        <begin position="1001"/>
        <end position="1012"/>
    </location>
</feature>
<dbReference type="GO" id="GO:0003684">
    <property type="term" value="F:damaged DNA binding"/>
    <property type="evidence" value="ECO:0007669"/>
    <property type="project" value="InterPro"/>
</dbReference>
<dbReference type="Gene3D" id="2.20.20.110">
    <property type="entry name" value="Rad4, beta-hairpin domain BHD1"/>
    <property type="match status" value="1"/>
</dbReference>
<dbReference type="Pfam" id="PF10404">
    <property type="entry name" value="BHD_2"/>
    <property type="match status" value="1"/>
</dbReference>
<dbReference type="GO" id="GO:0006298">
    <property type="term" value="P:mismatch repair"/>
    <property type="evidence" value="ECO:0007669"/>
    <property type="project" value="TreeGrafter"/>
</dbReference>
<dbReference type="AlphaFoldDB" id="A0A364N1D4"/>
<comment type="caution">
    <text evidence="10">The sequence shown here is derived from an EMBL/GenBank/DDBJ whole genome shotgun (WGS) entry which is preliminary data.</text>
</comment>
<dbReference type="FunFam" id="3.30.70.2460:FF:000001">
    <property type="entry name" value="DNA repair protein Rad4 family"/>
    <property type="match status" value="1"/>
</dbReference>
<feature type="domain" description="Rad4 beta-hairpin" evidence="7">
    <location>
        <begin position="648"/>
        <end position="705"/>
    </location>
</feature>
<feature type="compositionally biased region" description="Basic residues" evidence="6">
    <location>
        <begin position="1164"/>
        <end position="1177"/>
    </location>
</feature>
<feature type="compositionally biased region" description="Polar residues" evidence="6">
    <location>
        <begin position="431"/>
        <end position="450"/>
    </location>
</feature>
<dbReference type="Gene3D" id="3.30.70.2460">
    <property type="entry name" value="Rad4, beta-hairpin domain BHD3"/>
    <property type="match status" value="1"/>
</dbReference>
<reference evidence="11" key="1">
    <citation type="submission" date="2018-05" db="EMBL/GenBank/DDBJ databases">
        <title>Draft genome sequence of Stemphylium lycopersici strain CIDEFI 213.</title>
        <authorList>
            <person name="Medina R."/>
            <person name="Franco M.E.E."/>
            <person name="Lucentini C.G."/>
            <person name="Saparrat M.C.N."/>
            <person name="Balatti P.A."/>
        </authorList>
    </citation>
    <scope>NUCLEOTIDE SEQUENCE [LARGE SCALE GENOMIC DNA]</scope>
    <source>
        <strain evidence="11">CIDEFI 213</strain>
    </source>
</reference>
<proteinExistence type="inferred from homology"/>
<sequence>MPPILSRKRLHSASPIPEPPPKRARARKPTAPARRGKESVFQTLDAPPKANRTLSQTKALLEQDEDGSDLSESESSDDEFEHVPLTGANKGKEKAKAPADEDSDESEDGDWEDALGAHHHTKTDNGPTPVITGDIALTLSAAPKTAFESKADGKKGPSKVQRQIRNVTHCMHVQYLMYHNLSRNAWIQDKEAQEILVEGISAGCWRELEKYWADAGIKDGPSRVVVQKAPNPQKEDTKASKGKWKDSGKRGIKVYESPQKRTDSRNEKKQAIKAKDKEPLKGDRRARDWGAASEPLEPNVPNLSAGDPLLRLLRYLSAYWKAKFQVTAPSLRKRGYLSPSALEAETKAWKEDPNHPDTFGERIEDVGAFRERAKECNGSRDVGQQLFTALVRGLGIEARMVASLQPVGFGWSQSEEGKPKNLEKLNDAKTAEQTSLANSTPTSGKANSRSSAKRDATGDVDMDDSSDLSSVISISSDSEEERPAKKSPKARNYGEDMPYPTYWTEAISNLTHTPISVSPLPRTTIASATSPEKLAEFYARGAAADKARQVFAYLIAFSADGTAKDVTTRYLPKHQWPGRTKGFRMPVEKIPIHNKRGKVKRWEEWDWFKSVMRLYARPHDKRQPWDEVEDESELIPAKPEKKKGMDEEGGKETLHGYKNSTEYVLERHLRREEALKRGAKVVRHFVTGKGSNEKSEPVYRRKDVVLCKTQESWHKEGREVLEGQQPLKLVPMRAVTVTRKREIEERERIEGGKVKQGLYSKEQTDWIIPDPIVDGKIPRNAFGNIDVYVPTMVPKGSVHIPLKGTARICRKLNMDYAEACTGFEFGKQRAVPVLTGVVVAEDNADKLIDAWEIEEAEKQRKEREKREKFLLGLWRKFTSGLRIVDRMRNEYGEDVELPAKEKASLPAEDEDDGEKKSQWEVFQNHADFEGGFIRDDAGASGGGGFIPEKSHQMAERDEEMADGFLPASQDEPEHGDLTIDDGERKATHVATTKPLPHEPISLTQALQQPTSEPSDHSDQVEVTSADQDTEDDEHEDEYEEENEQDQLTKPKPARGKSKAATTSTRRRSRPRGRGTKAPTPSARKRKSAVIGTSNDELSDTPSNPPSPPPSTRSAPRRKAARQSDAQVKSHFFAEQSEGETDLTDMTDRNSPRKKATRGGGVGRGRGRGRGKAGKAKS</sequence>
<dbReference type="SMART" id="SM01030">
    <property type="entry name" value="BHD_1"/>
    <property type="match status" value="1"/>
</dbReference>
<dbReference type="Pfam" id="PF10403">
    <property type="entry name" value="BHD_1"/>
    <property type="match status" value="1"/>
</dbReference>
<dbReference type="Pfam" id="PF03835">
    <property type="entry name" value="Rad4"/>
    <property type="match status" value="1"/>
</dbReference>
<dbReference type="GO" id="GO:0071942">
    <property type="term" value="C:XPC complex"/>
    <property type="evidence" value="ECO:0007669"/>
    <property type="project" value="TreeGrafter"/>
</dbReference>
<evidence type="ECO:0000256" key="4">
    <source>
        <dbReference type="ARBA" id="ARBA00023204"/>
    </source>
</evidence>
<dbReference type="InterPro" id="IPR018327">
    <property type="entry name" value="BHD_2"/>
</dbReference>
<evidence type="ECO:0000256" key="5">
    <source>
        <dbReference type="ARBA" id="ARBA00023242"/>
    </source>
</evidence>
<dbReference type="GO" id="GO:0000111">
    <property type="term" value="C:nucleotide-excision repair factor 2 complex"/>
    <property type="evidence" value="ECO:0007669"/>
    <property type="project" value="TreeGrafter"/>
</dbReference>
<evidence type="ECO:0000256" key="2">
    <source>
        <dbReference type="ARBA" id="ARBA00009525"/>
    </source>
</evidence>
<dbReference type="GO" id="GO:0003697">
    <property type="term" value="F:single-stranded DNA binding"/>
    <property type="evidence" value="ECO:0007669"/>
    <property type="project" value="TreeGrafter"/>
</dbReference>
<feature type="domain" description="Rad4 beta-hairpin" evidence="9">
    <location>
        <begin position="777"/>
        <end position="851"/>
    </location>
</feature>
<dbReference type="SMART" id="SM01032">
    <property type="entry name" value="BHD_3"/>
    <property type="match status" value="1"/>
</dbReference>
<feature type="compositionally biased region" description="Low complexity" evidence="6">
    <location>
        <begin position="467"/>
        <end position="476"/>
    </location>
</feature>
<feature type="compositionally biased region" description="Acidic residues" evidence="6">
    <location>
        <begin position="1027"/>
        <end position="1044"/>
    </location>
</feature>
<feature type="domain" description="Rad4 beta-hairpin" evidence="8">
    <location>
        <begin position="707"/>
        <end position="770"/>
    </location>
</feature>
<dbReference type="InterPro" id="IPR042488">
    <property type="entry name" value="Rad4_BHD3_sf"/>
</dbReference>
<dbReference type="InterPro" id="IPR018325">
    <property type="entry name" value="Rad4/PNGase_transGLS-fold"/>
</dbReference>
<feature type="region of interest" description="Disordered" evidence="6">
    <location>
        <begin position="428"/>
        <end position="495"/>
    </location>
</feature>
<feature type="compositionally biased region" description="Basic residues" evidence="6">
    <location>
        <begin position="1064"/>
        <end position="1074"/>
    </location>
</feature>
<keyword evidence="5" id="KW-0539">Nucleus</keyword>
<dbReference type="InterPro" id="IPR036985">
    <property type="entry name" value="Transglutaminase-like_sf"/>
</dbReference>
<evidence type="ECO:0000313" key="10">
    <source>
        <dbReference type="EMBL" id="RAR09431.1"/>
    </source>
</evidence>
<dbReference type="Proteomes" id="UP000249619">
    <property type="component" value="Unassembled WGS sequence"/>
</dbReference>
<evidence type="ECO:0000259" key="8">
    <source>
        <dbReference type="SMART" id="SM01031"/>
    </source>
</evidence>
<dbReference type="PANTHER" id="PTHR12135:SF2">
    <property type="entry name" value="DNA REPAIR PROTEIN RAD34"/>
    <property type="match status" value="1"/>
</dbReference>
<comment type="subcellular location">
    <subcellularLocation>
        <location evidence="1">Nucleus</location>
    </subcellularLocation>
</comment>
<dbReference type="InterPro" id="IPR018328">
    <property type="entry name" value="Rad4_beta-hairpin_dom3"/>
</dbReference>